<organism evidence="3 4">
    <name type="scientific">Jiella flava</name>
    <dbReference type="NCBI Taxonomy" id="2816857"/>
    <lineage>
        <taxon>Bacteria</taxon>
        <taxon>Pseudomonadati</taxon>
        <taxon>Pseudomonadota</taxon>
        <taxon>Alphaproteobacteria</taxon>
        <taxon>Hyphomicrobiales</taxon>
        <taxon>Aurantimonadaceae</taxon>
        <taxon>Jiella</taxon>
    </lineage>
</organism>
<evidence type="ECO:0000313" key="3">
    <source>
        <dbReference type="EMBL" id="MBO0664025.1"/>
    </source>
</evidence>
<dbReference type="PROSITE" id="PS51208">
    <property type="entry name" value="AUTOTRANSPORTER"/>
    <property type="match status" value="1"/>
</dbReference>
<dbReference type="InterPro" id="IPR005546">
    <property type="entry name" value="Autotransporte_beta"/>
</dbReference>
<evidence type="ECO:0000259" key="2">
    <source>
        <dbReference type="PROSITE" id="PS51208"/>
    </source>
</evidence>
<evidence type="ECO:0000256" key="1">
    <source>
        <dbReference type="SAM" id="Phobius"/>
    </source>
</evidence>
<dbReference type="SUPFAM" id="SSF103515">
    <property type="entry name" value="Autotransporter"/>
    <property type="match status" value="1"/>
</dbReference>
<dbReference type="RefSeq" id="WP_207258942.1">
    <property type="nucleotide sequence ID" value="NZ_JAFMPP010000015.1"/>
</dbReference>
<gene>
    <name evidence="3" type="ORF">J1C48_15715</name>
</gene>
<protein>
    <submittedName>
        <fullName evidence="3">Autotransporter outer membrane beta-barrel domain-containing protein</fullName>
    </submittedName>
</protein>
<dbReference type="EMBL" id="JAFMPP010000015">
    <property type="protein sequence ID" value="MBO0664025.1"/>
    <property type="molecule type" value="Genomic_DNA"/>
</dbReference>
<dbReference type="Pfam" id="PF03797">
    <property type="entry name" value="Autotransporter"/>
    <property type="match status" value="1"/>
</dbReference>
<keyword evidence="4" id="KW-1185">Reference proteome</keyword>
<feature type="domain" description="Autotransporter" evidence="2">
    <location>
        <begin position="137"/>
        <end position="414"/>
    </location>
</feature>
<evidence type="ECO:0000313" key="4">
    <source>
        <dbReference type="Proteomes" id="UP000664122"/>
    </source>
</evidence>
<comment type="caution">
    <text evidence="3">The sequence shown here is derived from an EMBL/GenBank/DDBJ whole genome shotgun (WGS) entry which is preliminary data.</text>
</comment>
<dbReference type="AlphaFoldDB" id="A0A939JVB2"/>
<keyword evidence="1" id="KW-0472">Membrane</keyword>
<dbReference type="InterPro" id="IPR036709">
    <property type="entry name" value="Autotransporte_beta_dom_sf"/>
</dbReference>
<sequence length="414" mass="43393">MTTSATLQPCKVSTRKRRTAGWGLGFGLASTLAALILAGLTVPFDTPAAHADDLDDDTQSFALSTVSRQSALAMRLEKGQTANLQSHLEGLRNDACGPLAVNVSVGQTEATDSWQALIDDDATTSRSKTLKNSTDDNCANAGRAWTRGAVTLARDDPDDSGHGYQRVETNLSAGLDARLAADLAVGFAIGGSNGSTIVSQGRTVGRAALGSVATYVSLHPSKSSFAEAAIGASRIGISDRVDGTTDALSGSADSSGYGAFATLSVGRVEHFGDLKLSPYLTAAGQTIRLGPTYERIDGADYHLSAQQTSSLSGTIGLKAQLPLRQLPDWIHLEPKAGVEFGYSLDRRADARLTALNGNASGMAEGSFSARRTLRLDIGTSVKLFDEVALDLDVESQPIAEGRPKTLRLSSSWDF</sequence>
<dbReference type="Gene3D" id="2.40.128.130">
    <property type="entry name" value="Autotransporter beta-domain"/>
    <property type="match status" value="1"/>
</dbReference>
<feature type="transmembrane region" description="Helical" evidence="1">
    <location>
        <begin position="21"/>
        <end position="44"/>
    </location>
</feature>
<keyword evidence="1" id="KW-1133">Transmembrane helix</keyword>
<dbReference type="Proteomes" id="UP000664122">
    <property type="component" value="Unassembled WGS sequence"/>
</dbReference>
<dbReference type="SMART" id="SM00869">
    <property type="entry name" value="Autotransporter"/>
    <property type="match status" value="1"/>
</dbReference>
<name>A0A939JVB2_9HYPH</name>
<proteinExistence type="predicted"/>
<reference evidence="3" key="1">
    <citation type="submission" date="2021-03" db="EMBL/GenBank/DDBJ databases">
        <title>Whole genome sequence of Jiella sp. CQZ9-1.</title>
        <authorList>
            <person name="Tuo L."/>
        </authorList>
    </citation>
    <scope>NUCLEOTIDE SEQUENCE</scope>
    <source>
        <strain evidence="3">CQZ9-1</strain>
    </source>
</reference>
<accession>A0A939JVB2</accession>
<keyword evidence="1" id="KW-0812">Transmembrane</keyword>